<feature type="region of interest" description="Disordered" evidence="6">
    <location>
        <begin position="55"/>
        <end position="112"/>
    </location>
</feature>
<evidence type="ECO:0000259" key="7">
    <source>
        <dbReference type="PROSITE" id="PS50222"/>
    </source>
</evidence>
<sequence length="237" mass="27376">MQGNISQNKLQLMKKNFNLVDKNKDNKIDTEEFKILMQLLGQTKTEKEMDEIVDKHFEDDNGDKDTAEDDGKSEIGKSDNGITNGGKSGGGASLPASNLAKQKSCQKNAMKVAPNHDRIKNLIAKLNNFNDDEKKKKSNNNELMKKKKKHIDFETFMKIFINTYTEPISLDELIKSFEFFDNEKSGYIDEEKLRFIIKNTDERLMDDDMKLFLNSLNFRDKDKIDYVMLAKRLKNVT</sequence>
<keyword evidence="5" id="KW-0007">Acetylation</keyword>
<feature type="domain" description="EF-hand" evidence="7">
    <location>
        <begin position="8"/>
        <end position="43"/>
    </location>
</feature>
<keyword evidence="4" id="KW-0106">Calcium</keyword>
<evidence type="ECO:0000256" key="3">
    <source>
        <dbReference type="ARBA" id="ARBA00022737"/>
    </source>
</evidence>
<name>A0A1Y1JEB2_PLAGO</name>
<dbReference type="InterPro" id="IPR050230">
    <property type="entry name" value="CALM/Myosin/TropC-like"/>
</dbReference>
<keyword evidence="2" id="KW-0479">Metal-binding</keyword>
<dbReference type="InterPro" id="IPR002048">
    <property type="entry name" value="EF_hand_dom"/>
</dbReference>
<evidence type="ECO:0000256" key="6">
    <source>
        <dbReference type="SAM" id="MobiDB-lite"/>
    </source>
</evidence>
<dbReference type="AlphaFoldDB" id="A0A1Y1JEB2"/>
<dbReference type="PROSITE" id="PS50222">
    <property type="entry name" value="EF_HAND_2"/>
    <property type="match status" value="2"/>
</dbReference>
<organism evidence="8 9">
    <name type="scientific">Plasmodium gonderi</name>
    <dbReference type="NCBI Taxonomy" id="77519"/>
    <lineage>
        <taxon>Eukaryota</taxon>
        <taxon>Sar</taxon>
        <taxon>Alveolata</taxon>
        <taxon>Apicomplexa</taxon>
        <taxon>Aconoidasida</taxon>
        <taxon>Haemosporida</taxon>
        <taxon>Plasmodiidae</taxon>
        <taxon>Plasmodium</taxon>
        <taxon>Plasmodium (Plasmodium)</taxon>
    </lineage>
</organism>
<feature type="domain" description="EF-hand" evidence="7">
    <location>
        <begin position="168"/>
        <end position="203"/>
    </location>
</feature>
<comment type="caution">
    <text evidence="8">The sequence shown here is derived from an EMBL/GenBank/DDBJ whole genome shotgun (WGS) entry which is preliminary data.</text>
</comment>
<keyword evidence="9" id="KW-1185">Reference proteome</keyword>
<dbReference type="InterPro" id="IPR018247">
    <property type="entry name" value="EF_Hand_1_Ca_BS"/>
</dbReference>
<dbReference type="Proteomes" id="UP000195521">
    <property type="component" value="Unassembled WGS sequence"/>
</dbReference>
<proteinExistence type="predicted"/>
<dbReference type="SUPFAM" id="SSF47473">
    <property type="entry name" value="EF-hand"/>
    <property type="match status" value="1"/>
</dbReference>
<evidence type="ECO:0000313" key="9">
    <source>
        <dbReference type="Proteomes" id="UP000195521"/>
    </source>
</evidence>
<feature type="compositionally biased region" description="Basic and acidic residues" evidence="6">
    <location>
        <begin position="55"/>
        <end position="77"/>
    </location>
</feature>
<protein>
    <recommendedName>
        <fullName evidence="1">Calmodulin</fullName>
    </recommendedName>
</protein>
<dbReference type="GO" id="GO:0005509">
    <property type="term" value="F:calcium ion binding"/>
    <property type="evidence" value="ECO:0007669"/>
    <property type="project" value="InterPro"/>
</dbReference>
<dbReference type="PROSITE" id="PS00018">
    <property type="entry name" value="EF_HAND_1"/>
    <property type="match status" value="1"/>
</dbReference>
<dbReference type="GeneID" id="39746720"/>
<feature type="compositionally biased region" description="Gly residues" evidence="6">
    <location>
        <begin position="83"/>
        <end position="92"/>
    </location>
</feature>
<feature type="compositionally biased region" description="Polar residues" evidence="6">
    <location>
        <begin position="95"/>
        <end position="107"/>
    </location>
</feature>
<evidence type="ECO:0000313" key="8">
    <source>
        <dbReference type="EMBL" id="GAW80008.1"/>
    </source>
</evidence>
<evidence type="ECO:0000256" key="4">
    <source>
        <dbReference type="ARBA" id="ARBA00022837"/>
    </source>
</evidence>
<dbReference type="InterPro" id="IPR011992">
    <property type="entry name" value="EF-hand-dom_pair"/>
</dbReference>
<dbReference type="EMBL" id="BDQF01000007">
    <property type="protein sequence ID" value="GAW80008.1"/>
    <property type="molecule type" value="Genomic_DNA"/>
</dbReference>
<dbReference type="OrthoDB" id="429467at2759"/>
<evidence type="ECO:0000256" key="1">
    <source>
        <dbReference type="ARBA" id="ARBA00020786"/>
    </source>
</evidence>
<reference evidence="9" key="1">
    <citation type="submission" date="2017-04" db="EMBL/GenBank/DDBJ databases">
        <title>Plasmodium gonderi genome.</title>
        <authorList>
            <person name="Arisue N."/>
            <person name="Honma H."/>
            <person name="Kawai S."/>
            <person name="Tougan T."/>
            <person name="Tanabe K."/>
            <person name="Horii T."/>
        </authorList>
    </citation>
    <scope>NUCLEOTIDE SEQUENCE [LARGE SCALE GENOMIC DNA]</scope>
    <source>
        <strain evidence="9">ATCC 30045</strain>
    </source>
</reference>
<dbReference type="Pfam" id="PF13405">
    <property type="entry name" value="EF-hand_6"/>
    <property type="match status" value="1"/>
</dbReference>
<evidence type="ECO:0000256" key="2">
    <source>
        <dbReference type="ARBA" id="ARBA00022723"/>
    </source>
</evidence>
<dbReference type="PANTHER" id="PTHR23048:SF0">
    <property type="entry name" value="CALMODULIN LIKE 3"/>
    <property type="match status" value="1"/>
</dbReference>
<dbReference type="SMART" id="SM00054">
    <property type="entry name" value="EFh"/>
    <property type="match status" value="2"/>
</dbReference>
<dbReference type="PANTHER" id="PTHR23048">
    <property type="entry name" value="MYOSIN LIGHT CHAIN 1, 3"/>
    <property type="match status" value="1"/>
</dbReference>
<dbReference type="GO" id="GO:0016460">
    <property type="term" value="C:myosin II complex"/>
    <property type="evidence" value="ECO:0007669"/>
    <property type="project" value="TreeGrafter"/>
</dbReference>
<dbReference type="Gene3D" id="1.10.238.10">
    <property type="entry name" value="EF-hand"/>
    <property type="match status" value="2"/>
</dbReference>
<keyword evidence="3" id="KW-0677">Repeat</keyword>
<gene>
    <name evidence="8" type="ORF">PGO_061530</name>
</gene>
<dbReference type="RefSeq" id="XP_028542597.1">
    <property type="nucleotide sequence ID" value="XM_028686796.1"/>
</dbReference>
<accession>A0A1Y1JEB2</accession>
<dbReference type="OMA" id="KIDYVML"/>
<evidence type="ECO:0000256" key="5">
    <source>
        <dbReference type="ARBA" id="ARBA00022990"/>
    </source>
</evidence>